<proteinExistence type="predicted"/>
<accession>A0AAD6M2L8</accession>
<comment type="caution">
    <text evidence="1">The sequence shown here is derived from an EMBL/GenBank/DDBJ whole genome shotgun (WGS) entry which is preliminary data.</text>
</comment>
<dbReference type="AlphaFoldDB" id="A0AAD6M2L8"/>
<sequence>MYINIVRFTLAGFNNFEAKRPSVITPPRIRAASSSDRLSAVFFPSCFSKPRKICRTS</sequence>
<evidence type="ECO:0000313" key="2">
    <source>
        <dbReference type="Proteomes" id="UP001164929"/>
    </source>
</evidence>
<evidence type="ECO:0000313" key="1">
    <source>
        <dbReference type="EMBL" id="KAJ6977580.1"/>
    </source>
</evidence>
<dbReference type="Proteomes" id="UP001164929">
    <property type="component" value="Chromosome 12"/>
</dbReference>
<keyword evidence="2" id="KW-1185">Reference proteome</keyword>
<reference evidence="1" key="1">
    <citation type="journal article" date="2023" name="Mol. Ecol. Resour.">
        <title>Chromosome-level genome assembly of a triploid poplar Populus alba 'Berolinensis'.</title>
        <authorList>
            <person name="Chen S."/>
            <person name="Yu Y."/>
            <person name="Wang X."/>
            <person name="Wang S."/>
            <person name="Zhang T."/>
            <person name="Zhou Y."/>
            <person name="He R."/>
            <person name="Meng N."/>
            <person name="Wang Y."/>
            <person name="Liu W."/>
            <person name="Liu Z."/>
            <person name="Liu J."/>
            <person name="Guo Q."/>
            <person name="Huang H."/>
            <person name="Sederoff R.R."/>
            <person name="Wang G."/>
            <person name="Qu G."/>
            <person name="Chen S."/>
        </authorList>
    </citation>
    <scope>NUCLEOTIDE SEQUENCE</scope>
    <source>
        <strain evidence="1">SC-2020</strain>
    </source>
</reference>
<dbReference type="EMBL" id="JAQIZT010000012">
    <property type="protein sequence ID" value="KAJ6977580.1"/>
    <property type="molecule type" value="Genomic_DNA"/>
</dbReference>
<protein>
    <submittedName>
        <fullName evidence="1">Uncharacterized protein</fullName>
    </submittedName>
</protein>
<name>A0AAD6M2L8_9ROSI</name>
<organism evidence="1 2">
    <name type="scientific">Populus alba x Populus x berolinensis</name>
    <dbReference type="NCBI Taxonomy" id="444605"/>
    <lineage>
        <taxon>Eukaryota</taxon>
        <taxon>Viridiplantae</taxon>
        <taxon>Streptophyta</taxon>
        <taxon>Embryophyta</taxon>
        <taxon>Tracheophyta</taxon>
        <taxon>Spermatophyta</taxon>
        <taxon>Magnoliopsida</taxon>
        <taxon>eudicotyledons</taxon>
        <taxon>Gunneridae</taxon>
        <taxon>Pentapetalae</taxon>
        <taxon>rosids</taxon>
        <taxon>fabids</taxon>
        <taxon>Malpighiales</taxon>
        <taxon>Salicaceae</taxon>
        <taxon>Saliceae</taxon>
        <taxon>Populus</taxon>
    </lineage>
</organism>
<gene>
    <name evidence="1" type="ORF">NC653_029470</name>
</gene>